<feature type="compositionally biased region" description="Polar residues" evidence="1">
    <location>
        <begin position="205"/>
        <end position="215"/>
    </location>
</feature>
<dbReference type="Gene3D" id="2.30.30.240">
    <property type="entry name" value="PRC-barrel domain"/>
    <property type="match status" value="1"/>
</dbReference>
<evidence type="ECO:0000256" key="2">
    <source>
        <dbReference type="SAM" id="SignalP"/>
    </source>
</evidence>
<dbReference type="KEGG" id="palw:PSAL_022360"/>
<feature type="chain" id="PRO_5043355078" description="PRC-barrel domain-containing protein" evidence="2">
    <location>
        <begin position="27"/>
        <end position="221"/>
    </location>
</feature>
<organism evidence="4 5">
    <name type="scientific">Pseudooceanicola algae</name>
    <dbReference type="NCBI Taxonomy" id="1537215"/>
    <lineage>
        <taxon>Bacteria</taxon>
        <taxon>Pseudomonadati</taxon>
        <taxon>Pseudomonadota</taxon>
        <taxon>Alphaproteobacteria</taxon>
        <taxon>Rhodobacterales</taxon>
        <taxon>Paracoccaceae</taxon>
        <taxon>Pseudooceanicola</taxon>
    </lineage>
</organism>
<dbReference type="EMBL" id="CP060436">
    <property type="protein sequence ID" value="QPM90993.1"/>
    <property type="molecule type" value="Genomic_DNA"/>
</dbReference>
<feature type="domain" description="PRC-barrel" evidence="3">
    <location>
        <begin position="101"/>
        <end position="180"/>
    </location>
</feature>
<reference evidence="4 5" key="1">
    <citation type="submission" date="2020-08" db="EMBL/GenBank/DDBJ databases">
        <title>Genome sequence of Rhodobacteraceae bacterium Lw-13e.</title>
        <authorList>
            <person name="Poehlein A."/>
            <person name="Wolter L."/>
            <person name="Daniel R."/>
            <person name="Brinkhoff T."/>
        </authorList>
    </citation>
    <scope>NUCLEOTIDE SEQUENCE [LARGE SCALE GENOMIC DNA]</scope>
    <source>
        <strain evidence="4 5">Lw-13e</strain>
    </source>
</reference>
<name>A0A418SKY1_9RHOB</name>
<dbReference type="PANTHER" id="PTHR36505">
    <property type="entry name" value="BLR1072 PROTEIN"/>
    <property type="match status" value="1"/>
</dbReference>
<evidence type="ECO:0000256" key="1">
    <source>
        <dbReference type="SAM" id="MobiDB-lite"/>
    </source>
</evidence>
<dbReference type="Pfam" id="PF05239">
    <property type="entry name" value="PRC"/>
    <property type="match status" value="1"/>
</dbReference>
<proteinExistence type="predicted"/>
<dbReference type="InterPro" id="IPR011033">
    <property type="entry name" value="PRC_barrel-like_sf"/>
</dbReference>
<evidence type="ECO:0000313" key="4">
    <source>
        <dbReference type="EMBL" id="QPM90993.1"/>
    </source>
</evidence>
<dbReference type="PANTHER" id="PTHR36505:SF1">
    <property type="entry name" value="BLR1072 PROTEIN"/>
    <property type="match status" value="1"/>
</dbReference>
<dbReference type="InterPro" id="IPR027275">
    <property type="entry name" value="PRC-brl_dom"/>
</dbReference>
<keyword evidence="5" id="KW-1185">Reference proteome</keyword>
<protein>
    <recommendedName>
        <fullName evidence="3">PRC-barrel domain-containing protein</fullName>
    </recommendedName>
</protein>
<feature type="region of interest" description="Disordered" evidence="1">
    <location>
        <begin position="184"/>
        <end position="221"/>
    </location>
</feature>
<sequence>MTKFFATTSRAALIALIAAAPMSAFAQDAEPAQSDMMEAPADDSVDMPMEDGGAEMNAETDSAVIDDPAAPAASDDIMADEATDEAPAKPVEGQITLQDENTILAADLIGATVYSQADEVVGDIDDLIIGLDGTVHGVIIGVGGFLGMGEKHVAVEMAALEVMTDDSGNPRLFTSATKEDLEAAQEFVSAEEQEEAADNAAMQSEAGSATGTGTMNAAPVE</sequence>
<evidence type="ECO:0000259" key="3">
    <source>
        <dbReference type="Pfam" id="PF05239"/>
    </source>
</evidence>
<feature type="signal peptide" evidence="2">
    <location>
        <begin position="1"/>
        <end position="26"/>
    </location>
</feature>
<dbReference type="AlphaFoldDB" id="A0A418SKY1"/>
<keyword evidence="2" id="KW-0732">Signal</keyword>
<evidence type="ECO:0000313" key="5">
    <source>
        <dbReference type="Proteomes" id="UP000283786"/>
    </source>
</evidence>
<dbReference type="Proteomes" id="UP000283786">
    <property type="component" value="Chromosome"/>
</dbReference>
<dbReference type="RefSeq" id="WP_196222677.1">
    <property type="nucleotide sequence ID" value="NZ_CP060436.1"/>
</dbReference>
<dbReference type="SUPFAM" id="SSF50346">
    <property type="entry name" value="PRC-barrel domain"/>
    <property type="match status" value="1"/>
</dbReference>
<accession>A0A418SKY1</accession>
<gene>
    <name evidence="4" type="ORF">PSAL_022360</name>
</gene>